<dbReference type="Gene3D" id="3.40.640.10">
    <property type="entry name" value="Type I PLP-dependent aspartate aminotransferase-like (Major domain)"/>
    <property type="match status" value="1"/>
</dbReference>
<dbReference type="GO" id="GO:0019180">
    <property type="term" value="F:dTDP-4-amino-4,6-dideoxygalactose transaminase activity"/>
    <property type="evidence" value="ECO:0007669"/>
    <property type="project" value="TreeGrafter"/>
</dbReference>
<dbReference type="PIRSF" id="PIRSF000390">
    <property type="entry name" value="PLP_StrS"/>
    <property type="match status" value="1"/>
</dbReference>
<dbReference type="EMBL" id="FWZX01000030">
    <property type="protein sequence ID" value="SMF71453.1"/>
    <property type="molecule type" value="Genomic_DNA"/>
</dbReference>
<feature type="modified residue" description="N6-(pyridoxal phosphate)lysine" evidence="3">
    <location>
        <position position="190"/>
    </location>
</feature>
<dbReference type="AlphaFoldDB" id="A0A1Y6CKM8"/>
<dbReference type="PANTHER" id="PTHR30244">
    <property type="entry name" value="TRANSAMINASE"/>
    <property type="match status" value="1"/>
</dbReference>
<accession>A0A1Y6CKM8</accession>
<name>A0A1Y6CKM8_9PROT</name>
<evidence type="ECO:0000313" key="6">
    <source>
        <dbReference type="Proteomes" id="UP000192917"/>
    </source>
</evidence>
<dbReference type="InterPro" id="IPR015424">
    <property type="entry name" value="PyrdxlP-dep_Trfase"/>
</dbReference>
<dbReference type="InterPro" id="IPR000653">
    <property type="entry name" value="DegT/StrS_aminotransferase"/>
</dbReference>
<comment type="similarity">
    <text evidence="1 4">Belongs to the DegT/DnrJ/EryC1 family.</text>
</comment>
<reference evidence="5 6" key="1">
    <citation type="submission" date="2017-04" db="EMBL/GenBank/DDBJ databases">
        <authorList>
            <person name="Afonso C.L."/>
            <person name="Miller P.J."/>
            <person name="Scott M.A."/>
            <person name="Spackman E."/>
            <person name="Goraichik I."/>
            <person name="Dimitrov K.M."/>
            <person name="Suarez D.L."/>
            <person name="Swayne D.E."/>
        </authorList>
    </citation>
    <scope>NUCLEOTIDE SEQUENCE [LARGE SCALE GENOMIC DNA]</scope>
    <source>
        <strain evidence="5 6">USBA 355</strain>
    </source>
</reference>
<proteinExistence type="inferred from homology"/>
<dbReference type="RefSeq" id="WP_085125611.1">
    <property type="nucleotide sequence ID" value="NZ_FWZX01000030.1"/>
</dbReference>
<gene>
    <name evidence="5" type="ORF">SAMN05428998_13037</name>
</gene>
<dbReference type="STRING" id="560819.SAMN05428998_13037"/>
<protein>
    <submittedName>
        <fullName evidence="5">dTDP-4-amino-4,6-dideoxygalactose transaminase</fullName>
    </submittedName>
</protein>
<dbReference type="Pfam" id="PF01041">
    <property type="entry name" value="DegT_DnrJ_EryC1"/>
    <property type="match status" value="1"/>
</dbReference>
<evidence type="ECO:0000313" key="5">
    <source>
        <dbReference type="EMBL" id="SMF71453.1"/>
    </source>
</evidence>
<dbReference type="GO" id="GO:0000271">
    <property type="term" value="P:polysaccharide biosynthetic process"/>
    <property type="evidence" value="ECO:0007669"/>
    <property type="project" value="TreeGrafter"/>
</dbReference>
<dbReference type="Proteomes" id="UP000192917">
    <property type="component" value="Unassembled WGS sequence"/>
</dbReference>
<dbReference type="SUPFAM" id="SSF53383">
    <property type="entry name" value="PLP-dependent transferases"/>
    <property type="match status" value="1"/>
</dbReference>
<dbReference type="GO" id="GO:0030170">
    <property type="term" value="F:pyridoxal phosphate binding"/>
    <property type="evidence" value="ECO:0007669"/>
    <property type="project" value="TreeGrafter"/>
</dbReference>
<organism evidence="5 6">
    <name type="scientific">Tistlia consotensis USBA 355</name>
    <dbReference type="NCBI Taxonomy" id="560819"/>
    <lineage>
        <taxon>Bacteria</taxon>
        <taxon>Pseudomonadati</taxon>
        <taxon>Pseudomonadota</taxon>
        <taxon>Alphaproteobacteria</taxon>
        <taxon>Rhodospirillales</taxon>
        <taxon>Rhodovibrionaceae</taxon>
        <taxon>Tistlia</taxon>
    </lineage>
</organism>
<dbReference type="InterPro" id="IPR015422">
    <property type="entry name" value="PyrdxlP-dep_Trfase_small"/>
</dbReference>
<evidence type="ECO:0000256" key="1">
    <source>
        <dbReference type="ARBA" id="ARBA00037999"/>
    </source>
</evidence>
<keyword evidence="6" id="KW-1185">Reference proteome</keyword>
<keyword evidence="3 4" id="KW-0663">Pyridoxal phosphate</keyword>
<evidence type="ECO:0000256" key="3">
    <source>
        <dbReference type="PIRSR" id="PIRSR000390-2"/>
    </source>
</evidence>
<dbReference type="NCBIfam" id="NF008687">
    <property type="entry name" value="PRK11706.1"/>
    <property type="match status" value="1"/>
</dbReference>
<evidence type="ECO:0000256" key="4">
    <source>
        <dbReference type="RuleBase" id="RU004508"/>
    </source>
</evidence>
<dbReference type="InterPro" id="IPR015421">
    <property type="entry name" value="PyrdxlP-dep_Trfase_major"/>
</dbReference>
<feature type="active site" description="Proton acceptor" evidence="2">
    <location>
        <position position="190"/>
    </location>
</feature>
<sequence length="395" mass="42333">MDGTQTQAHRIPFNRVACLGRERDYLADAVASGRIGGGGPYSARVRATLERALGVPLALPTTSCSDALEMASVLLGIGPGDEVVVPSFAFVTVAGAFALRGARIVFADVRPDTLCLDEERLAERIGPRTRAVVALHYGGVACEMDAVLGLAARHGLAVVEDLAHGPFASYRGRPLGSFGALACLSFHETKNFSCGEGGALLVNDPALARRAEIVHEKGTDRTRFLAGAVDKYSWRDLGGSYGLSDLQAAFLLGQLEQRETVRDRRARLWRRYDAGLAAWAEAHGVARPAVPAHSGPPDHLYFLVMPSAADRDGLIEHLGRRGILAVFHYVPLHLSEMGRRYGGRPGDCPQAERAGARLLRLPFFTTLSDAEQDEVIDAVTDYVPRPAGSGRCGAD</sequence>
<dbReference type="Gene3D" id="3.90.1150.10">
    <property type="entry name" value="Aspartate Aminotransferase, domain 1"/>
    <property type="match status" value="1"/>
</dbReference>
<dbReference type="CDD" id="cd00616">
    <property type="entry name" value="AHBA_syn"/>
    <property type="match status" value="1"/>
</dbReference>
<evidence type="ECO:0000256" key="2">
    <source>
        <dbReference type="PIRSR" id="PIRSR000390-1"/>
    </source>
</evidence>
<dbReference type="PANTHER" id="PTHR30244:SF34">
    <property type="entry name" value="DTDP-4-AMINO-4,6-DIDEOXYGALACTOSE TRANSAMINASE"/>
    <property type="match status" value="1"/>
</dbReference>